<organism evidence="1 2">
    <name type="scientific">Jeotgalibacillus terrae</name>
    <dbReference type="NCBI Taxonomy" id="587735"/>
    <lineage>
        <taxon>Bacteria</taxon>
        <taxon>Bacillati</taxon>
        <taxon>Bacillota</taxon>
        <taxon>Bacilli</taxon>
        <taxon>Bacillales</taxon>
        <taxon>Caryophanaceae</taxon>
        <taxon>Jeotgalibacillus</taxon>
    </lineage>
</organism>
<protein>
    <recommendedName>
        <fullName evidence="3">Phage protein</fullName>
    </recommendedName>
</protein>
<accession>A0ABW5ZEE0</accession>
<sequence length="56" mass="6627">MNTKLDKIEQEVLKEFKEKFSKDDDGISDLLIQMSTLSAKVTKSFLEKYEREQQDQ</sequence>
<evidence type="ECO:0000313" key="1">
    <source>
        <dbReference type="EMBL" id="MFD2911310.1"/>
    </source>
</evidence>
<comment type="caution">
    <text evidence="1">The sequence shown here is derived from an EMBL/GenBank/DDBJ whole genome shotgun (WGS) entry which is preliminary data.</text>
</comment>
<dbReference type="RefSeq" id="WP_204727924.1">
    <property type="nucleotide sequence ID" value="NZ_JAFBDK010000001.1"/>
</dbReference>
<keyword evidence="2" id="KW-1185">Reference proteome</keyword>
<evidence type="ECO:0008006" key="3">
    <source>
        <dbReference type="Google" id="ProtNLM"/>
    </source>
</evidence>
<evidence type="ECO:0000313" key="2">
    <source>
        <dbReference type="Proteomes" id="UP001597561"/>
    </source>
</evidence>
<dbReference type="Proteomes" id="UP001597561">
    <property type="component" value="Unassembled WGS sequence"/>
</dbReference>
<reference evidence="2" key="1">
    <citation type="journal article" date="2019" name="Int. J. Syst. Evol. Microbiol.">
        <title>The Global Catalogue of Microorganisms (GCM) 10K type strain sequencing project: providing services to taxonomists for standard genome sequencing and annotation.</title>
        <authorList>
            <consortium name="The Broad Institute Genomics Platform"/>
            <consortium name="The Broad Institute Genome Sequencing Center for Infectious Disease"/>
            <person name="Wu L."/>
            <person name="Ma J."/>
        </authorList>
    </citation>
    <scope>NUCLEOTIDE SEQUENCE [LARGE SCALE GENOMIC DNA]</scope>
    <source>
        <strain evidence="2">KCTC 13528</strain>
    </source>
</reference>
<proteinExistence type="predicted"/>
<name>A0ABW5ZEE0_9BACL</name>
<gene>
    <name evidence="1" type="ORF">ACFS5P_05440</name>
</gene>
<dbReference type="EMBL" id="JBHUPG010000008">
    <property type="protein sequence ID" value="MFD2911310.1"/>
    <property type="molecule type" value="Genomic_DNA"/>
</dbReference>